<dbReference type="Proteomes" id="UP001596303">
    <property type="component" value="Unassembled WGS sequence"/>
</dbReference>
<dbReference type="EMBL" id="JBHSSW010000005">
    <property type="protein sequence ID" value="MFC6197509.1"/>
    <property type="molecule type" value="Genomic_DNA"/>
</dbReference>
<dbReference type="InterPro" id="IPR008969">
    <property type="entry name" value="CarboxyPept-like_regulatory"/>
</dbReference>
<keyword evidence="6" id="KW-0998">Cell outer membrane</keyword>
<dbReference type="RefSeq" id="WP_377376512.1">
    <property type="nucleotide sequence ID" value="NZ_JBHSSW010000005.1"/>
</dbReference>
<evidence type="ECO:0000256" key="4">
    <source>
        <dbReference type="ARBA" id="ARBA00022692"/>
    </source>
</evidence>
<evidence type="ECO:0000256" key="1">
    <source>
        <dbReference type="ARBA" id="ARBA00004571"/>
    </source>
</evidence>
<dbReference type="PANTHER" id="PTHR30069">
    <property type="entry name" value="TONB-DEPENDENT OUTER MEMBRANE RECEPTOR"/>
    <property type="match status" value="1"/>
</dbReference>
<dbReference type="SUPFAM" id="SSF56935">
    <property type="entry name" value="Porins"/>
    <property type="match status" value="1"/>
</dbReference>
<organism evidence="9 10">
    <name type="scientific">Ponticaulis profundi</name>
    <dbReference type="NCBI Taxonomy" id="2665222"/>
    <lineage>
        <taxon>Bacteria</taxon>
        <taxon>Pseudomonadati</taxon>
        <taxon>Pseudomonadota</taxon>
        <taxon>Alphaproteobacteria</taxon>
        <taxon>Hyphomonadales</taxon>
        <taxon>Hyphomonadaceae</taxon>
        <taxon>Ponticaulis</taxon>
    </lineage>
</organism>
<dbReference type="PANTHER" id="PTHR30069:SF46">
    <property type="entry name" value="OAR PROTEIN"/>
    <property type="match status" value="1"/>
</dbReference>
<evidence type="ECO:0000313" key="10">
    <source>
        <dbReference type="Proteomes" id="UP001596303"/>
    </source>
</evidence>
<comment type="subcellular location">
    <subcellularLocation>
        <location evidence="1">Cell outer membrane</location>
        <topology evidence="1">Multi-pass membrane protein</topology>
    </subcellularLocation>
</comment>
<name>A0ABW1S8D7_9PROT</name>
<keyword evidence="2" id="KW-0813">Transport</keyword>
<accession>A0ABW1S8D7</accession>
<feature type="signal peptide" evidence="7">
    <location>
        <begin position="1"/>
        <end position="26"/>
    </location>
</feature>
<dbReference type="Gene3D" id="2.60.40.1120">
    <property type="entry name" value="Carboxypeptidase-like, regulatory domain"/>
    <property type="match status" value="1"/>
</dbReference>
<dbReference type="InterPro" id="IPR039426">
    <property type="entry name" value="TonB-dep_rcpt-like"/>
</dbReference>
<evidence type="ECO:0000256" key="5">
    <source>
        <dbReference type="ARBA" id="ARBA00023136"/>
    </source>
</evidence>
<evidence type="ECO:0000313" key="9">
    <source>
        <dbReference type="EMBL" id="MFC6197509.1"/>
    </source>
</evidence>
<evidence type="ECO:0000259" key="8">
    <source>
        <dbReference type="Pfam" id="PF25183"/>
    </source>
</evidence>
<dbReference type="InterPro" id="IPR057601">
    <property type="entry name" value="Oar-like_b-barrel"/>
</dbReference>
<dbReference type="SUPFAM" id="SSF49464">
    <property type="entry name" value="Carboxypeptidase regulatory domain-like"/>
    <property type="match status" value="1"/>
</dbReference>
<feature type="chain" id="PRO_5046164454" evidence="7">
    <location>
        <begin position="27"/>
        <end position="1050"/>
    </location>
</feature>
<dbReference type="Pfam" id="PF25183">
    <property type="entry name" value="OMP_b-brl_4"/>
    <property type="match status" value="2"/>
</dbReference>
<keyword evidence="7" id="KW-0732">Signal</keyword>
<keyword evidence="4" id="KW-0812">Transmembrane</keyword>
<evidence type="ECO:0000256" key="7">
    <source>
        <dbReference type="SAM" id="SignalP"/>
    </source>
</evidence>
<dbReference type="InterPro" id="IPR036942">
    <property type="entry name" value="Beta-barrel_TonB_sf"/>
</dbReference>
<comment type="caution">
    <text evidence="9">The sequence shown here is derived from an EMBL/GenBank/DDBJ whole genome shotgun (WGS) entry which is preliminary data.</text>
</comment>
<sequence>MKFWKTIAGGVAMSALATAIAVPAMAQVTTSAIRGTITTDEGAPVSGADIQVTHEPSGTVSTATTNASGAFSTRGLRVGGPYTISVTGGDFTPVDITDIYLNIDDNYTVPITVSGSRTLETVVVSAPALTSIQTATGPAATFSLDTLQNSPAINRDIKDIIRMDPRVYLDEGFEDAISCAGASPRFNSLTLDGGRLNDNFGLNSNGYPTERIPFSYDAIDQVAVELAPFDVEYGSFTACNINAVSKSGTNEFHGSAFIDYTSDQFTGDRVEDREYDLGAFDEYRYGFTLGGPIIKDKLFFFGAYEKFEGSNVFGFTPEGAGVSTAEYNQIIDIAEGYGYIAGGLPSAIDVEDEKILAKLDWNITDQHRASFTYNYNDGFNYSPSDSGSNRLADGNHYYERGAELNSYSASLYSDWTDNFSTDIRVSYIDLANRQNPVLGLDNFGEVQVRLDSGSTVYLGADDSRHANKLSYDLWNYKAAANYLWNDHTFTVGYEREEFEVFNLFVQEALGEWVFDSIEDFANGDFADFRYENASGTNDVNDGAASFGYEINTLYAQDEWQVSDKLNVVAGLRYDWYTSGDKPAFNQNFADNYGFGNDETMDGRDLLQPRIGFNYDFSDLVTFHGGLGLFSGGNPNVWVSNSYSNNGVTLFECRNRGRTSDCVGDGSFTNINDFTYGGGSGQPFIDVPDEMIDAVANASGQGSVNAIDPDFDIPSEWKFALGTVINYDFENKYLGDNWTFMADFLYSKTNESAIVVPIGYVQTGTAPDGRPLYGGNSNDFLLTNADDKGETFVYSAVVQKDYGNGIDWSLAYAYTDSQDTNPMTSSVAFSNFSNFATSDPVNVKTATSDYEIPHRFTARLNIEKEFVTDYATRFTLVGTANQGAPFSYTFAYNGIIEDPYRSSRQLAYIPTGANDPLISANSDADAVAELMEFINGNDYLSDNKGSIAERNGSHDDWWTKFDLRISQDLPGFRENDRSQAFLVIENLGNLINDDWGILREHGFPGNAELYSISGIENGQYVIDGFGGNPDRDSVLLDASLWEVRFGLKYEF</sequence>
<dbReference type="Gene3D" id="2.40.170.20">
    <property type="entry name" value="TonB-dependent receptor, beta-barrel domain"/>
    <property type="match status" value="1"/>
</dbReference>
<gene>
    <name evidence="9" type="ORF">ACFQDM_05440</name>
</gene>
<evidence type="ECO:0000256" key="6">
    <source>
        <dbReference type="ARBA" id="ARBA00023237"/>
    </source>
</evidence>
<feature type="domain" description="TonB-dependent transporter Oar-like beta-barrel" evidence="8">
    <location>
        <begin position="244"/>
        <end position="309"/>
    </location>
</feature>
<dbReference type="Pfam" id="PF13620">
    <property type="entry name" value="CarboxypepD_reg"/>
    <property type="match status" value="1"/>
</dbReference>
<feature type="domain" description="TonB-dependent transporter Oar-like beta-barrel" evidence="8">
    <location>
        <begin position="352"/>
        <end position="889"/>
    </location>
</feature>
<protein>
    <submittedName>
        <fullName evidence="9">Carboxypeptidase regulatory-like domain-containing protein</fullName>
    </submittedName>
</protein>
<evidence type="ECO:0000256" key="3">
    <source>
        <dbReference type="ARBA" id="ARBA00022452"/>
    </source>
</evidence>
<keyword evidence="5" id="KW-0472">Membrane</keyword>
<evidence type="ECO:0000256" key="2">
    <source>
        <dbReference type="ARBA" id="ARBA00022448"/>
    </source>
</evidence>
<keyword evidence="10" id="KW-1185">Reference proteome</keyword>
<reference evidence="10" key="1">
    <citation type="journal article" date="2019" name="Int. J. Syst. Evol. Microbiol.">
        <title>The Global Catalogue of Microorganisms (GCM) 10K type strain sequencing project: providing services to taxonomists for standard genome sequencing and annotation.</title>
        <authorList>
            <consortium name="The Broad Institute Genomics Platform"/>
            <consortium name="The Broad Institute Genome Sequencing Center for Infectious Disease"/>
            <person name="Wu L."/>
            <person name="Ma J."/>
        </authorList>
    </citation>
    <scope>NUCLEOTIDE SEQUENCE [LARGE SCALE GENOMIC DNA]</scope>
    <source>
        <strain evidence="10">CGMCC-1.15741</strain>
    </source>
</reference>
<proteinExistence type="predicted"/>
<keyword evidence="3" id="KW-1134">Transmembrane beta strand</keyword>